<evidence type="ECO:0000313" key="2">
    <source>
        <dbReference type="Proteomes" id="UP000316598"/>
    </source>
</evidence>
<dbReference type="EMBL" id="SJPI01000001">
    <property type="protein sequence ID" value="TWT54971.1"/>
    <property type="molecule type" value="Genomic_DNA"/>
</dbReference>
<dbReference type="OrthoDB" id="287786at2"/>
<organism evidence="1 2">
    <name type="scientific">Rubripirellula amarantea</name>
    <dbReference type="NCBI Taxonomy" id="2527999"/>
    <lineage>
        <taxon>Bacteria</taxon>
        <taxon>Pseudomonadati</taxon>
        <taxon>Planctomycetota</taxon>
        <taxon>Planctomycetia</taxon>
        <taxon>Pirellulales</taxon>
        <taxon>Pirellulaceae</taxon>
        <taxon>Rubripirellula</taxon>
    </lineage>
</organism>
<accession>A0A5C5WXW5</accession>
<comment type="caution">
    <text evidence="1">The sequence shown here is derived from an EMBL/GenBank/DDBJ whole genome shotgun (WGS) entry which is preliminary data.</text>
</comment>
<dbReference type="RefSeq" id="WP_146514925.1">
    <property type="nucleotide sequence ID" value="NZ_SJPI01000001.1"/>
</dbReference>
<proteinExistence type="predicted"/>
<gene>
    <name evidence="1" type="ORF">Pla22_26250</name>
</gene>
<dbReference type="AlphaFoldDB" id="A0A5C5WXW5"/>
<name>A0A5C5WXW5_9BACT</name>
<dbReference type="Proteomes" id="UP000316598">
    <property type="component" value="Unassembled WGS sequence"/>
</dbReference>
<protein>
    <submittedName>
        <fullName evidence="1">Uncharacterized protein</fullName>
    </submittedName>
</protein>
<reference evidence="1 2" key="1">
    <citation type="submission" date="2019-02" db="EMBL/GenBank/DDBJ databases">
        <title>Deep-cultivation of Planctomycetes and their phenomic and genomic characterization uncovers novel biology.</title>
        <authorList>
            <person name="Wiegand S."/>
            <person name="Jogler M."/>
            <person name="Boedeker C."/>
            <person name="Pinto D."/>
            <person name="Vollmers J."/>
            <person name="Rivas-Marin E."/>
            <person name="Kohn T."/>
            <person name="Peeters S.H."/>
            <person name="Heuer A."/>
            <person name="Rast P."/>
            <person name="Oberbeckmann S."/>
            <person name="Bunk B."/>
            <person name="Jeske O."/>
            <person name="Meyerdierks A."/>
            <person name="Storesund J.E."/>
            <person name="Kallscheuer N."/>
            <person name="Luecker S."/>
            <person name="Lage O.M."/>
            <person name="Pohl T."/>
            <person name="Merkel B.J."/>
            <person name="Hornburger P."/>
            <person name="Mueller R.-W."/>
            <person name="Bruemmer F."/>
            <person name="Labrenz M."/>
            <person name="Spormann A.M."/>
            <person name="Op Den Camp H."/>
            <person name="Overmann J."/>
            <person name="Amann R."/>
            <person name="Jetten M.S.M."/>
            <person name="Mascher T."/>
            <person name="Medema M.H."/>
            <person name="Devos D.P."/>
            <person name="Kaster A.-K."/>
            <person name="Ovreas L."/>
            <person name="Rohde M."/>
            <person name="Galperin M.Y."/>
            <person name="Jogler C."/>
        </authorList>
    </citation>
    <scope>NUCLEOTIDE SEQUENCE [LARGE SCALE GENOMIC DNA]</scope>
    <source>
        <strain evidence="1 2">Pla22</strain>
    </source>
</reference>
<keyword evidence="2" id="KW-1185">Reference proteome</keyword>
<dbReference type="PROSITE" id="PS51257">
    <property type="entry name" value="PROKAR_LIPOPROTEIN"/>
    <property type="match status" value="1"/>
</dbReference>
<evidence type="ECO:0000313" key="1">
    <source>
        <dbReference type="EMBL" id="TWT54971.1"/>
    </source>
</evidence>
<sequence length="185" mass="19604">MLIQSLRATAHPVALILAAAITIGVAGCGGESTSMSENSSSAFAEIKNAVWSDTPIEGDIVSPTDVKDFETPGPQNVTLAGRIDAGELEVFDQSNATFILSQLPDESHGNGDPDHADNCPFCQRKLKNAPKAIVRITDDQGNPLPIAADDLLGLKKDDVVVVSGEAYFDKTLNMVMVKANKIAKR</sequence>